<sequence length="164" mass="17960">MGKDIFSCSFLIAFSRCSGLVGRWSLFLPLYFLRGPVDWRGCIYAPLATLDVWMPLWLDVCTVGFFELDGGRLSVHLGCFVAHFLFGAEPDWCIADDAVMNFVSLCGIVLLDVLSSIGLYIFADLVILGKPPVYCVSLLVSFGRLDGFSGVRSAGLLACFNLPN</sequence>
<accession>A0AAD3S7T6</accession>
<reference evidence="1" key="1">
    <citation type="submission" date="2023-05" db="EMBL/GenBank/DDBJ databases">
        <title>Nepenthes gracilis genome sequencing.</title>
        <authorList>
            <person name="Fukushima K."/>
        </authorList>
    </citation>
    <scope>NUCLEOTIDE SEQUENCE</scope>
    <source>
        <strain evidence="1">SING2019-196</strain>
    </source>
</reference>
<dbReference type="Proteomes" id="UP001279734">
    <property type="component" value="Unassembled WGS sequence"/>
</dbReference>
<dbReference type="EMBL" id="BSYO01000006">
    <property type="protein sequence ID" value="GMH06100.1"/>
    <property type="molecule type" value="Genomic_DNA"/>
</dbReference>
<evidence type="ECO:0000313" key="2">
    <source>
        <dbReference type="Proteomes" id="UP001279734"/>
    </source>
</evidence>
<dbReference type="AlphaFoldDB" id="A0AAD3S7T6"/>
<organism evidence="1 2">
    <name type="scientific">Nepenthes gracilis</name>
    <name type="common">Slender pitcher plant</name>
    <dbReference type="NCBI Taxonomy" id="150966"/>
    <lineage>
        <taxon>Eukaryota</taxon>
        <taxon>Viridiplantae</taxon>
        <taxon>Streptophyta</taxon>
        <taxon>Embryophyta</taxon>
        <taxon>Tracheophyta</taxon>
        <taxon>Spermatophyta</taxon>
        <taxon>Magnoliopsida</taxon>
        <taxon>eudicotyledons</taxon>
        <taxon>Gunneridae</taxon>
        <taxon>Pentapetalae</taxon>
        <taxon>Caryophyllales</taxon>
        <taxon>Nepenthaceae</taxon>
        <taxon>Nepenthes</taxon>
    </lineage>
</organism>
<name>A0AAD3S7T6_NEPGR</name>
<keyword evidence="2" id="KW-1185">Reference proteome</keyword>
<gene>
    <name evidence="1" type="ORF">Nepgr_007940</name>
</gene>
<proteinExistence type="predicted"/>
<evidence type="ECO:0000313" key="1">
    <source>
        <dbReference type="EMBL" id="GMH06100.1"/>
    </source>
</evidence>
<comment type="caution">
    <text evidence="1">The sequence shown here is derived from an EMBL/GenBank/DDBJ whole genome shotgun (WGS) entry which is preliminary data.</text>
</comment>
<protein>
    <submittedName>
        <fullName evidence="1">Uncharacterized protein</fullName>
    </submittedName>
</protein>